<accession>A0ABP7EM32</accession>
<dbReference type="Pfam" id="PF03869">
    <property type="entry name" value="Arc"/>
    <property type="match status" value="1"/>
</dbReference>
<evidence type="ECO:0000313" key="3">
    <source>
        <dbReference type="Proteomes" id="UP001501479"/>
    </source>
</evidence>
<proteinExistence type="predicted"/>
<dbReference type="EMBL" id="BAABDS010000046">
    <property type="protein sequence ID" value="GAA3721100.1"/>
    <property type="molecule type" value="Genomic_DNA"/>
</dbReference>
<feature type="domain" description="Arc-like DNA binding" evidence="1">
    <location>
        <begin position="9"/>
        <end position="48"/>
    </location>
</feature>
<gene>
    <name evidence="2" type="ORF">GCM10022421_31980</name>
</gene>
<protein>
    <recommendedName>
        <fullName evidence="1">Arc-like DNA binding domain-containing protein</fullName>
    </recommendedName>
</protein>
<dbReference type="Gene3D" id="1.10.1220.10">
    <property type="entry name" value="Met repressor-like"/>
    <property type="match status" value="1"/>
</dbReference>
<dbReference type="InterPro" id="IPR013321">
    <property type="entry name" value="Arc_rbn_hlx_hlx"/>
</dbReference>
<dbReference type="Proteomes" id="UP001501479">
    <property type="component" value="Unassembled WGS sequence"/>
</dbReference>
<evidence type="ECO:0000313" key="2">
    <source>
        <dbReference type="EMBL" id="GAA3721100.1"/>
    </source>
</evidence>
<dbReference type="InterPro" id="IPR005569">
    <property type="entry name" value="Arc_DNA-bd_dom"/>
</dbReference>
<organism evidence="2 3">
    <name type="scientific">Oceanisphaera sediminis</name>
    <dbReference type="NCBI Taxonomy" id="981381"/>
    <lineage>
        <taxon>Bacteria</taxon>
        <taxon>Pseudomonadati</taxon>
        <taxon>Pseudomonadota</taxon>
        <taxon>Gammaproteobacteria</taxon>
        <taxon>Aeromonadales</taxon>
        <taxon>Aeromonadaceae</taxon>
        <taxon>Oceanisphaera</taxon>
    </lineage>
</organism>
<name>A0ABP7EM32_9GAMM</name>
<keyword evidence="3" id="KW-1185">Reference proteome</keyword>
<sequence length="51" mass="6016">MELKAVKPYSLRMQPDLKEMLQLLAKENGRSLNSEMIQRLKESVKNERRGQ</sequence>
<dbReference type="SUPFAM" id="SSF47598">
    <property type="entry name" value="Ribbon-helix-helix"/>
    <property type="match status" value="1"/>
</dbReference>
<dbReference type="InterPro" id="IPR010985">
    <property type="entry name" value="Ribbon_hlx_hlx"/>
</dbReference>
<evidence type="ECO:0000259" key="1">
    <source>
        <dbReference type="Pfam" id="PF03869"/>
    </source>
</evidence>
<reference evidence="3" key="1">
    <citation type="journal article" date="2019" name="Int. J. Syst. Evol. Microbiol.">
        <title>The Global Catalogue of Microorganisms (GCM) 10K type strain sequencing project: providing services to taxonomists for standard genome sequencing and annotation.</title>
        <authorList>
            <consortium name="The Broad Institute Genomics Platform"/>
            <consortium name="The Broad Institute Genome Sequencing Center for Infectious Disease"/>
            <person name="Wu L."/>
            <person name="Ma J."/>
        </authorList>
    </citation>
    <scope>NUCLEOTIDE SEQUENCE [LARGE SCALE GENOMIC DNA]</scope>
    <source>
        <strain evidence="3">JCM 17329</strain>
    </source>
</reference>
<dbReference type="RefSeq" id="WP_344965761.1">
    <property type="nucleotide sequence ID" value="NZ_BAABDS010000046.1"/>
</dbReference>
<comment type="caution">
    <text evidence="2">The sequence shown here is derived from an EMBL/GenBank/DDBJ whole genome shotgun (WGS) entry which is preliminary data.</text>
</comment>